<dbReference type="Proteomes" id="UP000176424">
    <property type="component" value="Unassembled WGS sequence"/>
</dbReference>
<dbReference type="SUPFAM" id="SSF52540">
    <property type="entry name" value="P-loop containing nucleoside triphosphate hydrolases"/>
    <property type="match status" value="1"/>
</dbReference>
<reference evidence="3 4" key="1">
    <citation type="journal article" date="2016" name="Nat. Commun.">
        <title>Thousands of microbial genomes shed light on interconnected biogeochemical processes in an aquifer system.</title>
        <authorList>
            <person name="Anantharaman K."/>
            <person name="Brown C.T."/>
            <person name="Hug L.A."/>
            <person name="Sharon I."/>
            <person name="Castelle C.J."/>
            <person name="Probst A.J."/>
            <person name="Thomas B.C."/>
            <person name="Singh A."/>
            <person name="Wilkins M.J."/>
            <person name="Karaoz U."/>
            <person name="Brodie E.L."/>
            <person name="Williams K.H."/>
            <person name="Hubbard S.S."/>
            <person name="Banfield J.F."/>
        </authorList>
    </citation>
    <scope>NUCLEOTIDE SEQUENCE [LARGE SCALE GENOMIC DNA]</scope>
</reference>
<sequence length="941" mass="106889">MVDTSNKQGSTWKKWDLHIHTPASFNWQGDDDYQKVIAKINSCDAEGFVVSDYWTFEGYKELVKTNELLEANKRLNKSVLPGIELRFDFLTDGNDPQRVNFQVVINNEGNIDEIFARLDQFYGRLKLCNTDKIISRNSFVELAKDYSDDVLKELVGKTRGESKEKDYFLAGRKRCYVSYDCIFEILKDKELSKHILIIVPWDKYGGINKIDPILRDDVKKKLTKLASFVESSNQETKKLFLLDKAFLSDKSWATSWQQFLDDKQKPCVCGSDSHSVSTYGNSLCWIKSDLTFEGLKQVIYEPEDRVKIQANNPYLDRKKVMLSNIVLEGSTNFVMPDVSIPLNRDLVTLIGGRGSGKSALLESVAFLNEEHEKEDQNGKKKIIEYFRNNLDGKEPPPGFTIKLQLTDKDGAVEEFSKPLSSEANEGLPFLYIGQEQLGSLATNDKVLTEKICSLLNINVAELDTSYLKEKARQIISQIDILSSETRDLVSKYPDFEGVDFDKWIGIYIKQKEEQKGKLSSSITKSLLEKISKSIERGLKLKTYKNEITELSDSLERVSVNEQIETINKKEKELYGKSAEILPLITFSLQKTAIRKKLDKVEKEMSELRNYITQLKTKLSSMGLKEDISVLLQSTENIQNEINNAVENKNLYKKKMVLAKNLIAKRDLLYREILYKLKAIRDIINSEFANFVKSRSGSTEEEKKLFDDVIKGIGIEGDIVLYEAGFCKYLLDNCVDKRGIKSNEEVKALVSGRDNAGKAKDITLDTLQKWIEVNLESFLNSEALNTSGASNLVDYLFTEWDRFLSVRAIVKLYGVPTEKLSVGQRGTLLLKIYLATASVKQIFIVDQPEDNLDNAFIMHELVPLIRQVKKSRQIILSTHNANLVVNADSEQVIVAKLDKGQGYISGSIENPEINTSIKEVLEGGETAFRNRESKYGMGSLHP</sequence>
<dbReference type="SUPFAM" id="SSF89550">
    <property type="entry name" value="PHP domain-like"/>
    <property type="match status" value="1"/>
</dbReference>
<comment type="caution">
    <text evidence="3">The sequence shown here is derived from an EMBL/GenBank/DDBJ whole genome shotgun (WGS) entry which is preliminary data.</text>
</comment>
<dbReference type="STRING" id="1797263.A2397_03660"/>
<accession>A0A1F4ZPU2</accession>
<dbReference type="NCBIfam" id="NF045780">
    <property type="entry name" value="TrlF_fam_ATP"/>
    <property type="match status" value="1"/>
</dbReference>
<organism evidence="3 4">
    <name type="scientific">Candidatus Amesbacteria bacterium RIFOXYB1_FULL_44_23</name>
    <dbReference type="NCBI Taxonomy" id="1797263"/>
    <lineage>
        <taxon>Bacteria</taxon>
        <taxon>Candidatus Amesiibacteriota</taxon>
    </lineage>
</organism>
<name>A0A1F4ZPU2_9BACT</name>
<evidence type="ECO:0000259" key="2">
    <source>
        <dbReference type="Pfam" id="PF13304"/>
    </source>
</evidence>
<dbReference type="InterPro" id="IPR016195">
    <property type="entry name" value="Pol/histidinol_Pase-like"/>
</dbReference>
<dbReference type="GO" id="GO:0005524">
    <property type="term" value="F:ATP binding"/>
    <property type="evidence" value="ECO:0007669"/>
    <property type="project" value="InterPro"/>
</dbReference>
<keyword evidence="1" id="KW-0175">Coiled coil</keyword>
<feature type="coiled-coil region" evidence="1">
    <location>
        <begin position="590"/>
        <end position="654"/>
    </location>
</feature>
<dbReference type="InterPro" id="IPR027417">
    <property type="entry name" value="P-loop_NTPase"/>
</dbReference>
<evidence type="ECO:0000313" key="4">
    <source>
        <dbReference type="Proteomes" id="UP000176424"/>
    </source>
</evidence>
<protein>
    <recommendedName>
        <fullName evidence="2">ATPase AAA-type core domain-containing protein</fullName>
    </recommendedName>
</protein>
<dbReference type="Gene3D" id="3.40.50.300">
    <property type="entry name" value="P-loop containing nucleotide triphosphate hydrolases"/>
    <property type="match status" value="2"/>
</dbReference>
<dbReference type="InterPro" id="IPR054787">
    <property type="entry name" value="TrlF_ATPase"/>
</dbReference>
<dbReference type="Pfam" id="PF13304">
    <property type="entry name" value="AAA_21"/>
    <property type="match status" value="1"/>
</dbReference>
<feature type="domain" description="ATPase AAA-type core" evidence="2">
    <location>
        <begin position="814"/>
        <end position="883"/>
    </location>
</feature>
<dbReference type="GO" id="GO:0016887">
    <property type="term" value="F:ATP hydrolysis activity"/>
    <property type="evidence" value="ECO:0007669"/>
    <property type="project" value="InterPro"/>
</dbReference>
<dbReference type="InterPro" id="IPR003959">
    <property type="entry name" value="ATPase_AAA_core"/>
</dbReference>
<dbReference type="AlphaFoldDB" id="A0A1F4ZPU2"/>
<dbReference type="Gene3D" id="3.20.20.140">
    <property type="entry name" value="Metal-dependent hydrolases"/>
    <property type="match status" value="1"/>
</dbReference>
<gene>
    <name evidence="3" type="ORF">A2397_03660</name>
</gene>
<evidence type="ECO:0000313" key="3">
    <source>
        <dbReference type="EMBL" id="OGD08300.1"/>
    </source>
</evidence>
<evidence type="ECO:0000256" key="1">
    <source>
        <dbReference type="SAM" id="Coils"/>
    </source>
</evidence>
<dbReference type="EMBL" id="MEXR01000060">
    <property type="protein sequence ID" value="OGD08300.1"/>
    <property type="molecule type" value="Genomic_DNA"/>
</dbReference>
<proteinExistence type="predicted"/>